<accession>A0ABP8NSS4</accession>
<gene>
    <name evidence="2" type="ORF">GCM10023093_31710</name>
</gene>
<evidence type="ECO:0000313" key="3">
    <source>
        <dbReference type="Proteomes" id="UP001500067"/>
    </source>
</evidence>
<dbReference type="RefSeq" id="WP_345085536.1">
    <property type="nucleotide sequence ID" value="NZ_BAABFA010000024.1"/>
</dbReference>
<sequence>MKNTIILTTSLMLAGSVAFAQTTDVPATKNEAAHTFSSKNGHEVLPQAKDWALGISATGFLNYMGNLMNGNSFNSAPAFNSANEPTAFAIGNISGMALSGKYMKTATLAYRARFQVNAGRTSYHNSVYKNLATPDPLNPQYVEDALNVDAHVVLLSAGFEKRRGNGRLQGLYGAEAIVGFAGNKRTYKYGNAFSAEFPAVATTTDFVSGSSSYVSSRTLETYSGNTMLAGVRGFTGVEYFIAPKMSIGGEIGYSLGFSTNGKGYTVNEQWVPGMEKTVTVNREVYPSSGLRSFGVGLDNVNAGINLHFYF</sequence>
<comment type="caution">
    <text evidence="2">The sequence shown here is derived from an EMBL/GenBank/DDBJ whole genome shotgun (WGS) entry which is preliminary data.</text>
</comment>
<evidence type="ECO:0008006" key="4">
    <source>
        <dbReference type="Google" id="ProtNLM"/>
    </source>
</evidence>
<name>A0ABP8NSS4_9BACT</name>
<feature type="signal peptide" evidence="1">
    <location>
        <begin position="1"/>
        <end position="20"/>
    </location>
</feature>
<proteinExistence type="predicted"/>
<dbReference type="Proteomes" id="UP001500067">
    <property type="component" value="Unassembled WGS sequence"/>
</dbReference>
<organism evidence="2 3">
    <name type="scientific">Nemorincola caseinilytica</name>
    <dbReference type="NCBI Taxonomy" id="2054315"/>
    <lineage>
        <taxon>Bacteria</taxon>
        <taxon>Pseudomonadati</taxon>
        <taxon>Bacteroidota</taxon>
        <taxon>Chitinophagia</taxon>
        <taxon>Chitinophagales</taxon>
        <taxon>Chitinophagaceae</taxon>
        <taxon>Nemorincola</taxon>
    </lineage>
</organism>
<reference evidence="3" key="1">
    <citation type="journal article" date="2019" name="Int. J. Syst. Evol. Microbiol.">
        <title>The Global Catalogue of Microorganisms (GCM) 10K type strain sequencing project: providing services to taxonomists for standard genome sequencing and annotation.</title>
        <authorList>
            <consortium name="The Broad Institute Genomics Platform"/>
            <consortium name="The Broad Institute Genome Sequencing Center for Infectious Disease"/>
            <person name="Wu L."/>
            <person name="Ma J."/>
        </authorList>
    </citation>
    <scope>NUCLEOTIDE SEQUENCE [LARGE SCALE GENOMIC DNA]</scope>
    <source>
        <strain evidence="3">JCM 32105</strain>
    </source>
</reference>
<protein>
    <recommendedName>
        <fullName evidence="4">Outer membrane protein beta-barrel domain-containing protein</fullName>
    </recommendedName>
</protein>
<keyword evidence="3" id="KW-1185">Reference proteome</keyword>
<evidence type="ECO:0000256" key="1">
    <source>
        <dbReference type="SAM" id="SignalP"/>
    </source>
</evidence>
<evidence type="ECO:0000313" key="2">
    <source>
        <dbReference type="EMBL" id="GAA4470432.1"/>
    </source>
</evidence>
<dbReference type="EMBL" id="BAABFA010000024">
    <property type="protein sequence ID" value="GAA4470432.1"/>
    <property type="molecule type" value="Genomic_DNA"/>
</dbReference>
<keyword evidence="1" id="KW-0732">Signal</keyword>
<feature type="chain" id="PRO_5047129003" description="Outer membrane protein beta-barrel domain-containing protein" evidence="1">
    <location>
        <begin position="21"/>
        <end position="310"/>
    </location>
</feature>